<dbReference type="OrthoDB" id="9787548at2"/>
<comment type="subcellular location">
    <subcellularLocation>
        <location evidence="1">Membrane</location>
        <topology evidence="1">Multi-pass membrane protein</topology>
    </subcellularLocation>
</comment>
<feature type="transmembrane region" description="Helical" evidence="5">
    <location>
        <begin position="243"/>
        <end position="265"/>
    </location>
</feature>
<sequence length="506" mass="54695">MTDPPPASVINAQASASPQDFTPPASDHQTTAIGLESPTTIQEPPRTWGRAFRQIGPGLILAASIVGTGEVVNATALGAKAGFALLWLILFSCVIKVFLQIELGRYALIHGQTTLKAFDTLPGPRIGRGSWLGWAWFVMTLLTQAQVASMEGLVGQAAHLAFPEVSHSLQRIAPDPLSEWLTAHPEGPWAILTAMAAVALLWSGGYKRLETITTILVAAVTFLTIIWLVGLQFTKNAIPLREVAGGLIPLVPAGTVLLAFSAFGITGVGASELIAYPYWCLEKGYGRAVGPRDDSDAWARRAKGWFAVLRLDAWFSMVVFTVATVAFYLLGASVLSRLDKIPEGADMVRTLSEMYLEPLRAAGLDWLAPITRIGFLIGVWAVLFKTLYVATAANARLTVDHLDLNSLWTVRNETDRRRKIRVLTTFYPLMALGIYLISPEPLLLVAIGGAAQALMLPIIAVATLALRYRGADPRLAPSRLTDLLVRIAALSTFAVAGFAVYRLIFD</sequence>
<feature type="transmembrane region" description="Helical" evidence="5">
    <location>
        <begin position="420"/>
        <end position="437"/>
    </location>
</feature>
<keyword evidence="7" id="KW-1185">Reference proteome</keyword>
<dbReference type="HOGENOM" id="CLU_046131_0_0_0"/>
<dbReference type="eggNOG" id="COG1914">
    <property type="taxonomic scope" value="Bacteria"/>
</dbReference>
<organism evidence="6 7">
    <name type="scientific">Isosphaera pallida (strain ATCC 43644 / DSM 9630 / IS1B)</name>
    <dbReference type="NCBI Taxonomy" id="575540"/>
    <lineage>
        <taxon>Bacteria</taxon>
        <taxon>Pseudomonadati</taxon>
        <taxon>Planctomycetota</taxon>
        <taxon>Planctomycetia</taxon>
        <taxon>Isosphaerales</taxon>
        <taxon>Isosphaeraceae</taxon>
        <taxon>Isosphaera</taxon>
    </lineage>
</organism>
<protein>
    <recommendedName>
        <fullName evidence="8">Natural resistance-associated macrophage protein</fullName>
    </recommendedName>
</protein>
<name>E8R2K0_ISOPI</name>
<dbReference type="FunCoup" id="E8R2K0">
    <property type="interactions" value="271"/>
</dbReference>
<evidence type="ECO:0000313" key="7">
    <source>
        <dbReference type="Proteomes" id="UP000008631"/>
    </source>
</evidence>
<accession>E8R2K0</accession>
<dbReference type="AlphaFoldDB" id="E8R2K0"/>
<evidence type="ECO:0000256" key="5">
    <source>
        <dbReference type="SAM" id="Phobius"/>
    </source>
</evidence>
<evidence type="ECO:0000256" key="3">
    <source>
        <dbReference type="ARBA" id="ARBA00022989"/>
    </source>
</evidence>
<evidence type="ECO:0000256" key="4">
    <source>
        <dbReference type="ARBA" id="ARBA00023136"/>
    </source>
</evidence>
<evidence type="ECO:0000313" key="6">
    <source>
        <dbReference type="EMBL" id="ADV62500.1"/>
    </source>
</evidence>
<feature type="transmembrane region" description="Helical" evidence="5">
    <location>
        <begin position="55"/>
        <end position="75"/>
    </location>
</feature>
<proteinExistence type="predicted"/>
<dbReference type="Pfam" id="PF01566">
    <property type="entry name" value="Nramp"/>
    <property type="match status" value="1"/>
</dbReference>
<dbReference type="GO" id="GO:0005886">
    <property type="term" value="C:plasma membrane"/>
    <property type="evidence" value="ECO:0007669"/>
    <property type="project" value="TreeGrafter"/>
</dbReference>
<reference key="1">
    <citation type="submission" date="2010-11" db="EMBL/GenBank/DDBJ databases">
        <title>The complete sequence of chromosome of Isophaera pallida ATCC 43644.</title>
        <authorList>
            <consortium name="US DOE Joint Genome Institute (JGI-PGF)"/>
            <person name="Lucas S."/>
            <person name="Copeland A."/>
            <person name="Lapidus A."/>
            <person name="Bruce D."/>
            <person name="Goodwin L."/>
            <person name="Pitluck S."/>
            <person name="Kyrpides N."/>
            <person name="Mavromatis K."/>
            <person name="Pagani I."/>
            <person name="Ivanova N."/>
            <person name="Saunders E."/>
            <person name="Brettin T."/>
            <person name="Detter J.C."/>
            <person name="Han C."/>
            <person name="Tapia R."/>
            <person name="Land M."/>
            <person name="Hauser L."/>
            <person name="Markowitz V."/>
            <person name="Cheng J.-F."/>
            <person name="Hugenholtz P."/>
            <person name="Woyke T."/>
            <person name="Wu D."/>
            <person name="Eisen J.A."/>
        </authorList>
    </citation>
    <scope>NUCLEOTIDE SEQUENCE</scope>
    <source>
        <strain>ATCC 43644</strain>
    </source>
</reference>
<feature type="transmembrane region" description="Helical" evidence="5">
    <location>
        <begin position="443"/>
        <end position="466"/>
    </location>
</feature>
<evidence type="ECO:0000256" key="2">
    <source>
        <dbReference type="ARBA" id="ARBA00022692"/>
    </source>
</evidence>
<feature type="transmembrane region" description="Helical" evidence="5">
    <location>
        <begin position="487"/>
        <end position="505"/>
    </location>
</feature>
<dbReference type="PANTHER" id="PTHR11706:SF3">
    <property type="entry name" value="METAL ION TRANSPORT PROTEIN"/>
    <property type="match status" value="1"/>
</dbReference>
<feature type="transmembrane region" description="Helical" evidence="5">
    <location>
        <begin position="189"/>
        <end position="206"/>
    </location>
</feature>
<dbReference type="STRING" id="575540.Isop_1920"/>
<feature type="transmembrane region" description="Helical" evidence="5">
    <location>
        <begin position="212"/>
        <end position="231"/>
    </location>
</feature>
<dbReference type="RefSeq" id="WP_013564788.1">
    <property type="nucleotide sequence ID" value="NC_014962.1"/>
</dbReference>
<feature type="transmembrane region" description="Helical" evidence="5">
    <location>
        <begin position="313"/>
        <end position="331"/>
    </location>
</feature>
<evidence type="ECO:0000256" key="1">
    <source>
        <dbReference type="ARBA" id="ARBA00004141"/>
    </source>
</evidence>
<dbReference type="KEGG" id="ipa:Isop_1920"/>
<dbReference type="GO" id="GO:0034755">
    <property type="term" value="P:iron ion transmembrane transport"/>
    <property type="evidence" value="ECO:0007669"/>
    <property type="project" value="TreeGrafter"/>
</dbReference>
<keyword evidence="4 5" id="KW-0472">Membrane</keyword>
<keyword evidence="3 5" id="KW-1133">Transmembrane helix</keyword>
<dbReference type="GO" id="GO:0005384">
    <property type="term" value="F:manganese ion transmembrane transporter activity"/>
    <property type="evidence" value="ECO:0007669"/>
    <property type="project" value="TreeGrafter"/>
</dbReference>
<dbReference type="GO" id="GO:0015086">
    <property type="term" value="F:cadmium ion transmembrane transporter activity"/>
    <property type="evidence" value="ECO:0007669"/>
    <property type="project" value="TreeGrafter"/>
</dbReference>
<gene>
    <name evidence="6" type="ordered locus">Isop_1920</name>
</gene>
<reference evidence="6 7" key="2">
    <citation type="journal article" date="2011" name="Stand. Genomic Sci.">
        <title>Complete genome sequence of Isosphaera pallida type strain (IS1B).</title>
        <authorList>
            <consortium name="US DOE Joint Genome Institute (JGI-PGF)"/>
            <person name="Goker M."/>
            <person name="Cleland D."/>
            <person name="Saunders E."/>
            <person name="Lapidus A."/>
            <person name="Nolan M."/>
            <person name="Lucas S."/>
            <person name="Hammon N."/>
            <person name="Deshpande S."/>
            <person name="Cheng J.F."/>
            <person name="Tapia R."/>
            <person name="Han C."/>
            <person name="Goodwin L."/>
            <person name="Pitluck S."/>
            <person name="Liolios K."/>
            <person name="Pagani I."/>
            <person name="Ivanova N."/>
            <person name="Mavromatis K."/>
            <person name="Pati A."/>
            <person name="Chen A."/>
            <person name="Palaniappan K."/>
            <person name="Land M."/>
            <person name="Hauser L."/>
            <person name="Chang Y.J."/>
            <person name="Jeffries C.D."/>
            <person name="Detter J.C."/>
            <person name="Beck B."/>
            <person name="Woyke T."/>
            <person name="Bristow J."/>
            <person name="Eisen J.A."/>
            <person name="Markowitz V."/>
            <person name="Hugenholtz P."/>
            <person name="Kyrpides N.C."/>
            <person name="Klenk H.P."/>
        </authorList>
    </citation>
    <scope>NUCLEOTIDE SEQUENCE [LARGE SCALE GENOMIC DNA]</scope>
    <source>
        <strain evidence="7">ATCC 43644 / DSM 9630 / IS1B</strain>
    </source>
</reference>
<evidence type="ECO:0008006" key="8">
    <source>
        <dbReference type="Google" id="ProtNLM"/>
    </source>
</evidence>
<dbReference type="InterPro" id="IPR001046">
    <property type="entry name" value="NRAMP_fam"/>
</dbReference>
<dbReference type="NCBIfam" id="NF037982">
    <property type="entry name" value="Nramp_1"/>
    <property type="match status" value="1"/>
</dbReference>
<dbReference type="PANTHER" id="PTHR11706">
    <property type="entry name" value="SOLUTE CARRIER PROTEIN FAMILY 11 MEMBER"/>
    <property type="match status" value="1"/>
</dbReference>
<dbReference type="EMBL" id="CP002353">
    <property type="protein sequence ID" value="ADV62500.1"/>
    <property type="molecule type" value="Genomic_DNA"/>
</dbReference>
<keyword evidence="2 5" id="KW-0812">Transmembrane</keyword>
<dbReference type="InParanoid" id="E8R2K0"/>
<feature type="transmembrane region" description="Helical" evidence="5">
    <location>
        <begin position="81"/>
        <end position="99"/>
    </location>
</feature>
<dbReference type="Proteomes" id="UP000008631">
    <property type="component" value="Chromosome"/>
</dbReference>